<keyword evidence="3" id="KW-1185">Reference proteome</keyword>
<gene>
    <name evidence="2" type="ORF">KK062_17865</name>
</gene>
<comment type="caution">
    <text evidence="2">The sequence shown here is derived from an EMBL/GenBank/DDBJ whole genome shotgun (WGS) entry which is preliminary data.</text>
</comment>
<evidence type="ECO:0000313" key="2">
    <source>
        <dbReference type="EMBL" id="MBT1710118.1"/>
    </source>
</evidence>
<sequence>MKVENAGRWLFSNLPWIFMLLGFVFMLVGHMLSGHGFANEAGTLLPQTVARLPSAFNSIGTTILGGGIFTAVLKSFQFTGIFREELAKVMFSREYLETQNKSHIEGIWTRVSQVMFTHKFPSISQLIESSILKTYFPVDHNYSYEGIVHRYSNFDIEEVGDKVYVAYEHEMTGRIVPLEKKGEFLWTVYYAAQEDEYSYRKVIALTICRGDILVKDLQHEMQQSIHANKFMTRLTCQYGEKYEFRKVEKRRFRLDLPTNEQLIVQTSKVTDRMKVIVNFNSKLLNVYFVHKTIDTFEDLETSPGRIYRDYPGVLLPSHGFCLVLNKRN</sequence>
<feature type="transmembrane region" description="Helical" evidence="1">
    <location>
        <begin position="52"/>
        <end position="73"/>
    </location>
</feature>
<dbReference type="RefSeq" id="WP_254085695.1">
    <property type="nucleotide sequence ID" value="NZ_JAHESE010000019.1"/>
</dbReference>
<keyword evidence="1" id="KW-0472">Membrane</keyword>
<proteinExistence type="predicted"/>
<feature type="transmembrane region" description="Helical" evidence="1">
    <location>
        <begin position="12"/>
        <end position="32"/>
    </location>
</feature>
<organism evidence="2 3">
    <name type="scientific">Dawidia cretensis</name>
    <dbReference type="NCBI Taxonomy" id="2782350"/>
    <lineage>
        <taxon>Bacteria</taxon>
        <taxon>Pseudomonadati</taxon>
        <taxon>Bacteroidota</taxon>
        <taxon>Cytophagia</taxon>
        <taxon>Cytophagales</taxon>
        <taxon>Chryseotaleaceae</taxon>
        <taxon>Dawidia</taxon>
    </lineage>
</organism>
<keyword evidence="1" id="KW-1133">Transmembrane helix</keyword>
<reference evidence="2 3" key="1">
    <citation type="submission" date="2021-05" db="EMBL/GenBank/DDBJ databases">
        <title>A Polyphasic approach of four new species of the genus Ohtaekwangia: Ohtaekwangia histidinii sp. nov., Ohtaekwangia cretensis sp. nov., Ohtaekwangia indiensis sp. nov., Ohtaekwangia reichenbachii sp. nov. from diverse environment.</title>
        <authorList>
            <person name="Octaviana S."/>
        </authorList>
    </citation>
    <scope>NUCLEOTIDE SEQUENCE [LARGE SCALE GENOMIC DNA]</scope>
    <source>
        <strain evidence="2 3">PWU5</strain>
    </source>
</reference>
<evidence type="ECO:0000313" key="3">
    <source>
        <dbReference type="Proteomes" id="UP001319080"/>
    </source>
</evidence>
<keyword evidence="1" id="KW-0812">Transmembrane</keyword>
<dbReference type="AlphaFoldDB" id="A0AAP2E190"/>
<accession>A0AAP2E190</accession>
<dbReference type="EMBL" id="JAHESE010000019">
    <property type="protein sequence ID" value="MBT1710118.1"/>
    <property type="molecule type" value="Genomic_DNA"/>
</dbReference>
<dbReference type="Proteomes" id="UP001319080">
    <property type="component" value="Unassembled WGS sequence"/>
</dbReference>
<name>A0AAP2E190_9BACT</name>
<protein>
    <submittedName>
        <fullName evidence="2">Uncharacterized protein</fullName>
    </submittedName>
</protein>
<evidence type="ECO:0000256" key="1">
    <source>
        <dbReference type="SAM" id="Phobius"/>
    </source>
</evidence>